<dbReference type="eggNOG" id="COG0352">
    <property type="taxonomic scope" value="Bacteria"/>
</dbReference>
<dbReference type="InterPro" id="IPR036206">
    <property type="entry name" value="ThiamineP_synth_sf"/>
</dbReference>
<reference evidence="4 5" key="1">
    <citation type="journal article" date="2006" name="Extremophiles">
        <title>Characterization of Exiguobacterium isolates from the Siberian permafrost. Description of Exiguobacterium sibiricum sp. nov.</title>
        <authorList>
            <person name="Rodrigues D.F."/>
            <person name="Goris J."/>
            <person name="Vishnivetskaya T."/>
            <person name="Gilichinsky D."/>
            <person name="Thomashow M.F."/>
            <person name="Tiedje J.M."/>
        </authorList>
    </citation>
    <scope>NUCLEOTIDE SEQUENCE [LARGE SCALE GENOMIC DNA]</scope>
    <source>
        <strain evidence="5">DSM 17290 / CIP 109462 / JCM 13490 / 255-15</strain>
    </source>
</reference>
<dbReference type="Proteomes" id="UP000001681">
    <property type="component" value="Chromosome"/>
</dbReference>
<keyword evidence="2" id="KW-0784">Thiamine biosynthesis</keyword>
<organism evidence="4 5">
    <name type="scientific">Exiguobacterium sibiricum (strain DSM 17290 / CCUG 55495 / CIP 109462 / JCM 13490 / 255-15)</name>
    <dbReference type="NCBI Taxonomy" id="262543"/>
    <lineage>
        <taxon>Bacteria</taxon>
        <taxon>Bacillati</taxon>
        <taxon>Bacillota</taxon>
        <taxon>Bacilli</taxon>
        <taxon>Bacillales</taxon>
        <taxon>Bacillales Family XII. Incertae Sedis</taxon>
        <taxon>Exiguobacterium</taxon>
    </lineage>
</organism>
<evidence type="ECO:0000313" key="4">
    <source>
        <dbReference type="EMBL" id="ACB60677.1"/>
    </source>
</evidence>
<dbReference type="GO" id="GO:0004789">
    <property type="term" value="F:thiamine-phosphate diphosphorylase activity"/>
    <property type="evidence" value="ECO:0007669"/>
    <property type="project" value="TreeGrafter"/>
</dbReference>
<dbReference type="STRING" id="262543.Exig_1198"/>
<gene>
    <name evidence="4" type="ordered locus">Exig_1198</name>
</gene>
<dbReference type="SUPFAM" id="SSF51391">
    <property type="entry name" value="Thiamin phosphate synthase"/>
    <property type="match status" value="1"/>
</dbReference>
<dbReference type="Gene3D" id="3.20.20.70">
    <property type="entry name" value="Aldolase class I"/>
    <property type="match status" value="1"/>
</dbReference>
<dbReference type="CDD" id="cd00564">
    <property type="entry name" value="TMP_TenI"/>
    <property type="match status" value="1"/>
</dbReference>
<feature type="domain" description="Thiamine phosphate synthase/TenI" evidence="3">
    <location>
        <begin position="17"/>
        <end position="179"/>
    </location>
</feature>
<evidence type="ECO:0000256" key="1">
    <source>
        <dbReference type="ARBA" id="ARBA00004948"/>
    </source>
</evidence>
<protein>
    <submittedName>
        <fullName evidence="4">Thiamine monophosphate synthase</fullName>
    </submittedName>
</protein>
<dbReference type="HOGENOM" id="CLU_018272_3_4_9"/>
<evidence type="ECO:0000256" key="2">
    <source>
        <dbReference type="ARBA" id="ARBA00022977"/>
    </source>
</evidence>
<reference evidence="4 5" key="2">
    <citation type="journal article" date="2008" name="BMC Genomics">
        <title>Architecture of thermal adaptation in an Exiguobacterium sibiricum strain isolated from 3 million year old permafrost: a genome and transcriptome approach.</title>
        <authorList>
            <person name="Rodrigues D.F."/>
            <person name="Ivanova N."/>
            <person name="He Z."/>
            <person name="Huebner M."/>
            <person name="Zhou J."/>
            <person name="Tiedje J.M."/>
        </authorList>
    </citation>
    <scope>NUCLEOTIDE SEQUENCE [LARGE SCALE GENOMIC DNA]</scope>
    <source>
        <strain evidence="5">DSM 17290 / CIP 109462 / JCM 13490 / 255-15</strain>
    </source>
</reference>
<dbReference type="GO" id="GO:0005737">
    <property type="term" value="C:cytoplasm"/>
    <property type="evidence" value="ECO:0007669"/>
    <property type="project" value="TreeGrafter"/>
</dbReference>
<reference evidence="5" key="3">
    <citation type="submission" date="2008-04" db="EMBL/GenBank/DDBJ databases">
        <title>Complete sequence of chromosome of Exiguobacterium sibiricum 255-15.</title>
        <authorList>
            <consortium name="US DOE Joint Genome Institute"/>
            <person name="Copeland A."/>
            <person name="Lucas S."/>
            <person name="Lapidus A."/>
            <person name="Glavina del Rio T."/>
            <person name="Dalin E."/>
            <person name="Tice H."/>
            <person name="Bruce D."/>
            <person name="Goodwin L."/>
            <person name="Pitluck S."/>
            <person name="Kiss H."/>
            <person name="Chertkov O."/>
            <person name="Monk C."/>
            <person name="Brettin T."/>
            <person name="Detter J.C."/>
            <person name="Han C."/>
            <person name="Kuske C.R."/>
            <person name="Schmutz J."/>
            <person name="Larimer F."/>
            <person name="Land M."/>
            <person name="Hauser L."/>
            <person name="Kyrpides N."/>
            <person name="Mikhailova N."/>
            <person name="Vishnivetskaya T."/>
            <person name="Rodrigues D.F."/>
            <person name="Gilichinsky D."/>
            <person name="Tiedje J."/>
            <person name="Richardson P."/>
        </authorList>
    </citation>
    <scope>NUCLEOTIDE SEQUENCE [LARGE SCALE GENOMIC DNA]</scope>
    <source>
        <strain evidence="5">DSM 17290 / CIP 109462 / JCM 13490 / 255-15</strain>
    </source>
</reference>
<comment type="pathway">
    <text evidence="1">Cofactor biosynthesis; thiamine diphosphate biosynthesis.</text>
</comment>
<dbReference type="Pfam" id="PF02581">
    <property type="entry name" value="TMP-TENI"/>
    <property type="match status" value="1"/>
</dbReference>
<dbReference type="OrthoDB" id="9815348at2"/>
<dbReference type="GO" id="GO:0009228">
    <property type="term" value="P:thiamine biosynthetic process"/>
    <property type="evidence" value="ECO:0007669"/>
    <property type="project" value="UniProtKB-KW"/>
</dbReference>
<keyword evidence="5" id="KW-1185">Reference proteome</keyword>
<dbReference type="KEGG" id="esi:Exig_1198"/>
<dbReference type="InterPro" id="IPR013785">
    <property type="entry name" value="Aldolase_TIM"/>
</dbReference>
<proteinExistence type="predicted"/>
<evidence type="ECO:0000313" key="5">
    <source>
        <dbReference type="Proteomes" id="UP000001681"/>
    </source>
</evidence>
<accession>B1YER9</accession>
<dbReference type="NCBIfam" id="NF005819">
    <property type="entry name" value="PRK07695.1"/>
    <property type="match status" value="1"/>
</dbReference>
<name>B1YER9_EXIS2</name>
<dbReference type="EMBL" id="CP001022">
    <property type="protein sequence ID" value="ACB60677.1"/>
    <property type="molecule type" value="Genomic_DNA"/>
</dbReference>
<sequence>MTQLHLLTTGQQGWETLEHTLPELAMRVDRIHLREPLWSARELVTCIEFLMKCGVPAERLIVHDRLDVALVTGIGIQLTTRSIPVDRVRSRFPELRIGQSVHSLTEAAAAEQAGADYVMYGHIFETGSKPGVPPRGLHALKQIVEQVSIPVIAIGGIKPGNVQEVIATGCSGVAVLSGILGQANSLKAADRFREVMQR</sequence>
<dbReference type="AlphaFoldDB" id="B1YER9"/>
<evidence type="ECO:0000259" key="3">
    <source>
        <dbReference type="Pfam" id="PF02581"/>
    </source>
</evidence>
<dbReference type="InterPro" id="IPR022998">
    <property type="entry name" value="ThiamineP_synth_TenI"/>
</dbReference>
<dbReference type="PANTHER" id="PTHR20857:SF22">
    <property type="entry name" value="THIAZOLE TAUTOMERASE"/>
    <property type="match status" value="1"/>
</dbReference>
<dbReference type="PANTHER" id="PTHR20857">
    <property type="entry name" value="THIAMINE-PHOSPHATE PYROPHOSPHORYLASE"/>
    <property type="match status" value="1"/>
</dbReference>